<comment type="caution">
    <text evidence="2">The sequence shown here is derived from an EMBL/GenBank/DDBJ whole genome shotgun (WGS) entry which is preliminary data.</text>
</comment>
<accession>A0A645D972</accession>
<dbReference type="Pfam" id="PF13443">
    <property type="entry name" value="HTH_26"/>
    <property type="match status" value="1"/>
</dbReference>
<dbReference type="AlphaFoldDB" id="A0A645D972"/>
<dbReference type="Gene3D" id="1.10.260.40">
    <property type="entry name" value="lambda repressor-like DNA-binding domains"/>
    <property type="match status" value="1"/>
</dbReference>
<reference evidence="2" key="1">
    <citation type="submission" date="2019-08" db="EMBL/GenBank/DDBJ databases">
        <authorList>
            <person name="Kucharzyk K."/>
            <person name="Murdoch R.W."/>
            <person name="Higgins S."/>
            <person name="Loffler F."/>
        </authorList>
    </citation>
    <scope>NUCLEOTIDE SEQUENCE</scope>
</reference>
<feature type="domain" description="HTH cro/C1-type" evidence="1">
    <location>
        <begin position="7"/>
        <end position="67"/>
    </location>
</feature>
<dbReference type="EMBL" id="VSSQ01034215">
    <property type="protein sequence ID" value="MPM86090.1"/>
    <property type="molecule type" value="Genomic_DNA"/>
</dbReference>
<evidence type="ECO:0000313" key="2">
    <source>
        <dbReference type="EMBL" id="MPM86090.1"/>
    </source>
</evidence>
<sequence length="82" mass="9184">MPVQYNRLWKLLIDMKIKKTALKSAAGVSANVMARLGKDEYISLESIEKICGALDCGVDDILEFISDDKKKNALVEKFVHGR</sequence>
<dbReference type="InterPro" id="IPR001387">
    <property type="entry name" value="Cro/C1-type_HTH"/>
</dbReference>
<dbReference type="InterPro" id="IPR010982">
    <property type="entry name" value="Lambda_DNA-bd_dom_sf"/>
</dbReference>
<organism evidence="2">
    <name type="scientific">bioreactor metagenome</name>
    <dbReference type="NCBI Taxonomy" id="1076179"/>
    <lineage>
        <taxon>unclassified sequences</taxon>
        <taxon>metagenomes</taxon>
        <taxon>ecological metagenomes</taxon>
    </lineage>
</organism>
<evidence type="ECO:0000259" key="1">
    <source>
        <dbReference type="Pfam" id="PF13443"/>
    </source>
</evidence>
<protein>
    <recommendedName>
        <fullName evidence="1">HTH cro/C1-type domain-containing protein</fullName>
    </recommendedName>
</protein>
<dbReference type="GO" id="GO:0003677">
    <property type="term" value="F:DNA binding"/>
    <property type="evidence" value="ECO:0007669"/>
    <property type="project" value="InterPro"/>
</dbReference>
<gene>
    <name evidence="2" type="ORF">SDC9_133173</name>
</gene>
<dbReference type="PANTHER" id="PTHR37301:SF1">
    <property type="entry name" value="DNA-BINDING PROTEIN"/>
    <property type="match status" value="1"/>
</dbReference>
<dbReference type="SUPFAM" id="SSF47413">
    <property type="entry name" value="lambda repressor-like DNA-binding domains"/>
    <property type="match status" value="1"/>
</dbReference>
<dbReference type="PANTHER" id="PTHR37301">
    <property type="entry name" value="DNA-BINDING PROTEIN-RELATED"/>
    <property type="match status" value="1"/>
</dbReference>
<proteinExistence type="predicted"/>
<name>A0A645D972_9ZZZZ</name>